<proteinExistence type="predicted"/>
<sequence>MEIRSGINLVNDPEKLLQAEGSLVILTTKSLGKQL</sequence>
<evidence type="ECO:0000313" key="1">
    <source>
        <dbReference type="EMBL" id="SVC37725.1"/>
    </source>
</evidence>
<dbReference type="EMBL" id="UINC01087931">
    <property type="protein sequence ID" value="SVC37725.1"/>
    <property type="molecule type" value="Genomic_DNA"/>
</dbReference>
<gene>
    <name evidence="1" type="ORF">METZ01_LOCUS290579</name>
</gene>
<protein>
    <submittedName>
        <fullName evidence="1">Uncharacterized protein</fullName>
    </submittedName>
</protein>
<organism evidence="1">
    <name type="scientific">marine metagenome</name>
    <dbReference type="NCBI Taxonomy" id="408172"/>
    <lineage>
        <taxon>unclassified sequences</taxon>
        <taxon>metagenomes</taxon>
        <taxon>ecological metagenomes</taxon>
    </lineage>
</organism>
<dbReference type="AlphaFoldDB" id="A0A382LPN3"/>
<accession>A0A382LPN3</accession>
<reference evidence="1" key="1">
    <citation type="submission" date="2018-05" db="EMBL/GenBank/DDBJ databases">
        <authorList>
            <person name="Lanie J.A."/>
            <person name="Ng W.-L."/>
            <person name="Kazmierczak K.M."/>
            <person name="Andrzejewski T.M."/>
            <person name="Davidsen T.M."/>
            <person name="Wayne K.J."/>
            <person name="Tettelin H."/>
            <person name="Glass J.I."/>
            <person name="Rusch D."/>
            <person name="Podicherti R."/>
            <person name="Tsui H.-C.T."/>
            <person name="Winkler M.E."/>
        </authorList>
    </citation>
    <scope>NUCLEOTIDE SEQUENCE</scope>
</reference>
<name>A0A382LPN3_9ZZZZ</name>